<dbReference type="GO" id="GO:0005886">
    <property type="term" value="C:plasma membrane"/>
    <property type="evidence" value="ECO:0007669"/>
    <property type="project" value="TreeGrafter"/>
</dbReference>
<dbReference type="GO" id="GO:0030322">
    <property type="term" value="P:stabilization of membrane potential"/>
    <property type="evidence" value="ECO:0007669"/>
    <property type="project" value="TreeGrafter"/>
</dbReference>
<dbReference type="PRINTS" id="PR01333">
    <property type="entry name" value="2POREKCHANEL"/>
</dbReference>
<dbReference type="GO" id="GO:0022841">
    <property type="term" value="F:potassium ion leak channel activity"/>
    <property type="evidence" value="ECO:0007669"/>
    <property type="project" value="TreeGrafter"/>
</dbReference>
<dbReference type="SUPFAM" id="SSF47473">
    <property type="entry name" value="EF-hand"/>
    <property type="match status" value="1"/>
</dbReference>
<dbReference type="Gene3D" id="1.10.238.10">
    <property type="entry name" value="EF-hand"/>
    <property type="match status" value="1"/>
</dbReference>
<accession>A0ABR1FTW9</accession>
<dbReference type="InterPro" id="IPR003280">
    <property type="entry name" value="2pore_dom_K_chnl"/>
</dbReference>
<evidence type="ECO:0000313" key="2">
    <source>
        <dbReference type="Proteomes" id="UP001363151"/>
    </source>
</evidence>
<proteinExistence type="predicted"/>
<dbReference type="PROSITE" id="PS50222">
    <property type="entry name" value="EF_HAND_2"/>
    <property type="match status" value="1"/>
</dbReference>
<keyword evidence="1" id="KW-0813">Transport</keyword>
<keyword evidence="1" id="KW-0406">Ion transport</keyword>
<dbReference type="Gene3D" id="1.10.287.70">
    <property type="match status" value="1"/>
</dbReference>
<keyword evidence="1" id="KW-0407">Ion channel</keyword>
<dbReference type="KEGG" id="aaf:AURANDRAFT_66065"/>
<dbReference type="InterPro" id="IPR002048">
    <property type="entry name" value="EF_hand_dom"/>
</dbReference>
<dbReference type="PROSITE" id="PS00018">
    <property type="entry name" value="EF_HAND_1"/>
    <property type="match status" value="1"/>
</dbReference>
<dbReference type="Pfam" id="PF07885">
    <property type="entry name" value="Ion_trans_2"/>
    <property type="match status" value="2"/>
</dbReference>
<keyword evidence="2" id="KW-1185">Reference proteome</keyword>
<dbReference type="GO" id="GO:0015271">
    <property type="term" value="F:outward rectifier potassium channel activity"/>
    <property type="evidence" value="ECO:0007669"/>
    <property type="project" value="TreeGrafter"/>
</dbReference>
<dbReference type="SUPFAM" id="SSF81324">
    <property type="entry name" value="Voltage-gated potassium channels"/>
    <property type="match status" value="2"/>
</dbReference>
<comment type="caution">
    <text evidence="1">The sequence shown here is derived from an EMBL/GenBank/DDBJ whole genome shotgun (WGS) entry which is preliminary data.</text>
</comment>
<dbReference type="GO" id="GO:0005509">
    <property type="term" value="F:calcium ion binding"/>
    <property type="evidence" value="ECO:0007669"/>
    <property type="project" value="InterPro"/>
</dbReference>
<dbReference type="Proteomes" id="UP001363151">
    <property type="component" value="Unassembled WGS sequence"/>
</dbReference>
<gene>
    <name evidence="1" type="ORF">SO694_00020125</name>
</gene>
<dbReference type="InterPro" id="IPR013099">
    <property type="entry name" value="K_chnl_dom"/>
</dbReference>
<sequence>MAPPVAGKRRSSVKKGGMDKIVHQVSGGHRMVVDEHGKMHGWVRRCTLVGQVLAYYLIGWLYFGFGPEEWTLKESCYFLTVTYTTVGYGDITPRTDGGKAFAMFYALVGVAVVFPVVLELGQWLVDYLERNILERFNRSRTEKEAKSIVEPVWPKVSLSVFLVLIPLFVGAAFFSHTHVRSCGKAWTEWDAFWWSFATITTIGYGDLDLGCEGDVQVFLTVYIVLSVVIVAAALSNLSNVYTTYTEQVTEERLLNDFDVDRILAMDMDGDGVQKAEFVIGMLVAMEALDQDKLALYSNKFDELDADGSGSLDADDLLLLVDQMKRRGNDRASSVGHGPGGPGPDEAKSADDEDRRRNGGLELVPDEAPFSLGDAGVTCASPAPAQGYEAWCGCAPAYLSPGIAKV</sequence>
<reference evidence="1 2" key="1">
    <citation type="submission" date="2024-03" db="EMBL/GenBank/DDBJ databases">
        <title>Aureococcus anophagefferens CCMP1851 and Kratosvirus quantuckense: Draft genome of a second virus-susceptible host strain in the model system.</title>
        <authorList>
            <person name="Chase E."/>
            <person name="Truchon A.R."/>
            <person name="Schepens W."/>
            <person name="Wilhelm S.W."/>
        </authorList>
    </citation>
    <scope>NUCLEOTIDE SEQUENCE [LARGE SCALE GENOMIC DNA]</scope>
    <source>
        <strain evidence="1 2">CCMP1851</strain>
    </source>
</reference>
<name>A0ABR1FTW9_AURAN</name>
<dbReference type="EMBL" id="JBBJCI010000229">
    <property type="protein sequence ID" value="KAK7238581.1"/>
    <property type="molecule type" value="Genomic_DNA"/>
</dbReference>
<dbReference type="InterPro" id="IPR018247">
    <property type="entry name" value="EF_Hand_1_Ca_BS"/>
</dbReference>
<evidence type="ECO:0000313" key="1">
    <source>
        <dbReference type="EMBL" id="KAK7238581.1"/>
    </source>
</evidence>
<dbReference type="PANTHER" id="PTHR11003:SF291">
    <property type="entry name" value="IP11374P"/>
    <property type="match status" value="1"/>
</dbReference>
<organism evidence="1 2">
    <name type="scientific">Aureococcus anophagefferens</name>
    <name type="common">Harmful bloom alga</name>
    <dbReference type="NCBI Taxonomy" id="44056"/>
    <lineage>
        <taxon>Eukaryota</taxon>
        <taxon>Sar</taxon>
        <taxon>Stramenopiles</taxon>
        <taxon>Ochrophyta</taxon>
        <taxon>Pelagophyceae</taxon>
        <taxon>Pelagomonadales</taxon>
        <taxon>Pelagomonadaceae</taxon>
        <taxon>Aureococcus</taxon>
    </lineage>
</organism>
<protein>
    <submittedName>
        <fullName evidence="1">Potassium channel</fullName>
    </submittedName>
</protein>
<dbReference type="InterPro" id="IPR011992">
    <property type="entry name" value="EF-hand-dom_pair"/>
</dbReference>
<dbReference type="GO" id="GO:0005737">
    <property type="term" value="C:cytoplasm"/>
    <property type="evidence" value="ECO:0007669"/>
    <property type="project" value="UniProtKB-ARBA"/>
</dbReference>
<dbReference type="PANTHER" id="PTHR11003">
    <property type="entry name" value="POTASSIUM CHANNEL, SUBFAMILY K"/>
    <property type="match status" value="1"/>
</dbReference>